<proteinExistence type="predicted"/>
<keyword evidence="2" id="KW-1185">Reference proteome</keyword>
<evidence type="ECO:0000313" key="2">
    <source>
        <dbReference type="Proteomes" id="UP000886501"/>
    </source>
</evidence>
<protein>
    <submittedName>
        <fullName evidence="1">Uncharacterized protein</fullName>
    </submittedName>
</protein>
<evidence type="ECO:0000313" key="1">
    <source>
        <dbReference type="EMBL" id="KAF9652381.1"/>
    </source>
</evidence>
<reference evidence="1" key="2">
    <citation type="journal article" date="2020" name="Nat. Commun.">
        <title>Large-scale genome sequencing of mycorrhizal fungi provides insights into the early evolution of symbiotic traits.</title>
        <authorList>
            <person name="Miyauchi S."/>
            <person name="Kiss E."/>
            <person name="Kuo A."/>
            <person name="Drula E."/>
            <person name="Kohler A."/>
            <person name="Sanchez-Garcia M."/>
            <person name="Morin E."/>
            <person name="Andreopoulos B."/>
            <person name="Barry K.W."/>
            <person name="Bonito G."/>
            <person name="Buee M."/>
            <person name="Carver A."/>
            <person name="Chen C."/>
            <person name="Cichocki N."/>
            <person name="Clum A."/>
            <person name="Culley D."/>
            <person name="Crous P.W."/>
            <person name="Fauchery L."/>
            <person name="Girlanda M."/>
            <person name="Hayes R.D."/>
            <person name="Keri Z."/>
            <person name="LaButti K."/>
            <person name="Lipzen A."/>
            <person name="Lombard V."/>
            <person name="Magnuson J."/>
            <person name="Maillard F."/>
            <person name="Murat C."/>
            <person name="Nolan M."/>
            <person name="Ohm R.A."/>
            <person name="Pangilinan J."/>
            <person name="Pereira M.F."/>
            <person name="Perotto S."/>
            <person name="Peter M."/>
            <person name="Pfister S."/>
            <person name="Riley R."/>
            <person name="Sitrit Y."/>
            <person name="Stielow J.B."/>
            <person name="Szollosi G."/>
            <person name="Zifcakova L."/>
            <person name="Stursova M."/>
            <person name="Spatafora J.W."/>
            <person name="Tedersoo L."/>
            <person name="Vaario L.M."/>
            <person name="Yamada A."/>
            <person name="Yan M."/>
            <person name="Wang P."/>
            <person name="Xu J."/>
            <person name="Bruns T."/>
            <person name="Baldrian P."/>
            <person name="Vilgalys R."/>
            <person name="Dunand C."/>
            <person name="Henrissat B."/>
            <person name="Grigoriev I.V."/>
            <person name="Hibbett D."/>
            <person name="Nagy L.G."/>
            <person name="Martin F.M."/>
        </authorList>
    </citation>
    <scope>NUCLEOTIDE SEQUENCE</scope>
    <source>
        <strain evidence="1">P2</strain>
    </source>
</reference>
<dbReference type="Proteomes" id="UP000886501">
    <property type="component" value="Unassembled WGS sequence"/>
</dbReference>
<accession>A0ACB6ZTD6</accession>
<name>A0ACB6ZTD6_THEGA</name>
<organism evidence="1 2">
    <name type="scientific">Thelephora ganbajun</name>
    <name type="common">Ganba fungus</name>
    <dbReference type="NCBI Taxonomy" id="370292"/>
    <lineage>
        <taxon>Eukaryota</taxon>
        <taxon>Fungi</taxon>
        <taxon>Dikarya</taxon>
        <taxon>Basidiomycota</taxon>
        <taxon>Agaricomycotina</taxon>
        <taxon>Agaricomycetes</taxon>
        <taxon>Thelephorales</taxon>
        <taxon>Thelephoraceae</taxon>
        <taxon>Thelephora</taxon>
    </lineage>
</organism>
<gene>
    <name evidence="1" type="ORF">BDM02DRAFT_3109402</name>
</gene>
<comment type="caution">
    <text evidence="1">The sequence shown here is derived from an EMBL/GenBank/DDBJ whole genome shotgun (WGS) entry which is preliminary data.</text>
</comment>
<dbReference type="EMBL" id="MU117969">
    <property type="protein sequence ID" value="KAF9652381.1"/>
    <property type="molecule type" value="Genomic_DNA"/>
</dbReference>
<sequence>MQSGHDAAKAKQPVPKWVPVVLLGISTVALSVPIVLLRRQRVAQALTKAPPPRRRAEPSQIPRASPTTAVPTARVEPIRAQAPKTPKAETLPDPGFNSALYSAKAFGVATTLVTVGAFIGVWAVQASLGVQNTEEFAMRMRKILMEKVPMLSSRIHRPPGSEDDDEAGQQVQMFLDGADPAWKWEDAEKRLTAAYDKDGFSGWAETALKELEAEGELERLRREHLMKGNKTT</sequence>
<reference evidence="1" key="1">
    <citation type="submission" date="2019-10" db="EMBL/GenBank/DDBJ databases">
        <authorList>
            <consortium name="DOE Joint Genome Institute"/>
            <person name="Kuo A."/>
            <person name="Miyauchi S."/>
            <person name="Kiss E."/>
            <person name="Drula E."/>
            <person name="Kohler A."/>
            <person name="Sanchez-Garcia M."/>
            <person name="Andreopoulos B."/>
            <person name="Barry K.W."/>
            <person name="Bonito G."/>
            <person name="Buee M."/>
            <person name="Carver A."/>
            <person name="Chen C."/>
            <person name="Cichocki N."/>
            <person name="Clum A."/>
            <person name="Culley D."/>
            <person name="Crous P.W."/>
            <person name="Fauchery L."/>
            <person name="Girlanda M."/>
            <person name="Hayes R."/>
            <person name="Keri Z."/>
            <person name="Labutti K."/>
            <person name="Lipzen A."/>
            <person name="Lombard V."/>
            <person name="Magnuson J."/>
            <person name="Maillard F."/>
            <person name="Morin E."/>
            <person name="Murat C."/>
            <person name="Nolan M."/>
            <person name="Ohm R."/>
            <person name="Pangilinan J."/>
            <person name="Pereira M."/>
            <person name="Perotto S."/>
            <person name="Peter M."/>
            <person name="Riley R."/>
            <person name="Sitrit Y."/>
            <person name="Stielow B."/>
            <person name="Szollosi G."/>
            <person name="Zifcakova L."/>
            <person name="Stursova M."/>
            <person name="Spatafora J.W."/>
            <person name="Tedersoo L."/>
            <person name="Vaario L.-M."/>
            <person name="Yamada A."/>
            <person name="Yan M."/>
            <person name="Wang P."/>
            <person name="Xu J."/>
            <person name="Bruns T."/>
            <person name="Baldrian P."/>
            <person name="Vilgalys R."/>
            <person name="Henrissat B."/>
            <person name="Grigoriev I.V."/>
            <person name="Hibbett D."/>
            <person name="Nagy L.G."/>
            <person name="Martin F.M."/>
        </authorList>
    </citation>
    <scope>NUCLEOTIDE SEQUENCE</scope>
    <source>
        <strain evidence="1">P2</strain>
    </source>
</reference>